<evidence type="ECO:0000256" key="18">
    <source>
        <dbReference type="SAM" id="MobiDB-lite"/>
    </source>
</evidence>
<dbReference type="CDD" id="cd02440">
    <property type="entry name" value="AdoMet_MTases"/>
    <property type="match status" value="1"/>
</dbReference>
<dbReference type="GO" id="GO:0005739">
    <property type="term" value="C:mitochondrion"/>
    <property type="evidence" value="ECO:0007669"/>
    <property type="project" value="UniProtKB-SubCell"/>
</dbReference>
<keyword evidence="4 16" id="KW-0808">Transferase</keyword>
<evidence type="ECO:0000256" key="13">
    <source>
        <dbReference type="ARBA" id="ARBA00055263"/>
    </source>
</evidence>
<dbReference type="SMART" id="SM00650">
    <property type="entry name" value="rADc"/>
    <property type="match status" value="1"/>
</dbReference>
<evidence type="ECO:0000256" key="8">
    <source>
        <dbReference type="ARBA" id="ARBA00023015"/>
    </source>
</evidence>
<dbReference type="InterPro" id="IPR001737">
    <property type="entry name" value="KsgA/Erm"/>
</dbReference>
<sequence length="345" mass="39346">MAASGKLSTFRLPPLLTIREIIRLFRLKAVKQLSQNFLLDLRLADKIVRKAGNLTNAYVYEVGPGPGGITRSILNANIAELLVVEKDTRFIPGLQMLSDAAPGKLRIVHGDVLTFKIEKAFPESLKRPWEDDPPNVHIIGNLPFSVSTPLIIKWLENISRRDGPFAYGRTQMTLTFQKEVAERLTANTGGKPRSRLSVMAQYLCSVQHVFTIPGRAFVPKPEVDVGVVHFTPLIQPKIEQPFKLVEKVVQNVFQFRRKYCLRGLSMLFPEAQRMERTGRLLQRADIDPTLRPGQLSISHFRSLCEVYRKMCDEDPHLFAYNFREELKQSKSKSQEKDDDKESYVL</sequence>
<evidence type="ECO:0000256" key="4">
    <source>
        <dbReference type="ARBA" id="ARBA00022679"/>
    </source>
</evidence>
<dbReference type="EC" id="2.1.1.-" evidence="17"/>
<dbReference type="SUPFAM" id="SSF53335">
    <property type="entry name" value="S-adenosyl-L-methionine-dependent methyltransferases"/>
    <property type="match status" value="1"/>
</dbReference>
<evidence type="ECO:0000256" key="10">
    <source>
        <dbReference type="ARBA" id="ARBA00023128"/>
    </source>
</evidence>
<evidence type="ECO:0000313" key="21">
    <source>
        <dbReference type="Proteomes" id="UP001610411"/>
    </source>
</evidence>
<keyword evidence="3 16" id="KW-0489">Methyltransferase</keyword>
<dbReference type="InterPro" id="IPR011530">
    <property type="entry name" value="rRNA_adenine_dimethylase"/>
</dbReference>
<dbReference type="Proteomes" id="UP001610411">
    <property type="component" value="Unassembled WGS sequence"/>
</dbReference>
<evidence type="ECO:0000256" key="1">
    <source>
        <dbReference type="ARBA" id="ARBA00004173"/>
    </source>
</evidence>
<comment type="function">
    <text evidence="13">Mitochondrial methyltransferase which uses S-adenosyl methionine to dimethylate two highly conserved adjacent adenosine residues (A1583 and A1584) within the loop of helix 45 at the 3-prime end of 12S rRNA, thereby regulating the assembly or stability of the small subunit of the mitochondrial ribosome. Also required for basal transcription of mitochondrial DNA, probably via its interaction with POLRMT and TFAM. Stimulates transcription independently of the methyltransferase activity.</text>
</comment>
<feature type="binding site" evidence="16">
    <location>
        <position position="85"/>
    </location>
    <ligand>
        <name>S-adenosyl-L-methionine</name>
        <dbReference type="ChEBI" id="CHEBI:59789"/>
    </ligand>
</feature>
<dbReference type="GO" id="GO:0003677">
    <property type="term" value="F:DNA binding"/>
    <property type="evidence" value="ECO:0007669"/>
    <property type="project" value="UniProtKB-KW"/>
</dbReference>
<keyword evidence="8" id="KW-0805">Transcription regulation</keyword>
<evidence type="ECO:0000256" key="12">
    <source>
        <dbReference type="ARBA" id="ARBA00052942"/>
    </source>
</evidence>
<keyword evidence="21" id="KW-1185">Reference proteome</keyword>
<evidence type="ECO:0000256" key="6">
    <source>
        <dbReference type="ARBA" id="ARBA00022884"/>
    </source>
</evidence>
<dbReference type="GO" id="GO:1904047">
    <property type="term" value="F:S-adenosyl-L-methionine binding"/>
    <property type="evidence" value="ECO:0007669"/>
    <property type="project" value="UniProtKB-ARBA"/>
</dbReference>
<evidence type="ECO:0000256" key="16">
    <source>
        <dbReference type="PROSITE-ProRule" id="PRU01026"/>
    </source>
</evidence>
<feature type="binding site" evidence="16">
    <location>
        <position position="36"/>
    </location>
    <ligand>
        <name>S-adenosyl-L-methionine</name>
        <dbReference type="ChEBI" id="CHEBI:59789"/>
    </ligand>
</feature>
<gene>
    <name evidence="20" type="ORF">WCI35_008089</name>
</gene>
<comment type="subunit">
    <text evidence="15">Interacts with mitochondrial RNA polymerase POLRMT. Interacts with TFAM. Bound to the maturing mtSSU until the late stages of assembly.</text>
</comment>
<feature type="binding site" evidence="16">
    <location>
        <position position="63"/>
    </location>
    <ligand>
        <name>S-adenosyl-L-methionine</name>
        <dbReference type="ChEBI" id="CHEBI:59789"/>
    </ligand>
</feature>
<keyword evidence="5 16" id="KW-0949">S-adenosyl-L-methionine</keyword>
<dbReference type="GO" id="GO:0000179">
    <property type="term" value="F:rRNA (adenine-N6,N6-)-dimethyltransferase activity"/>
    <property type="evidence" value="ECO:0007669"/>
    <property type="project" value="UniProtKB-UniRule"/>
</dbReference>
<feature type="domain" description="Ribosomal RNA adenine methylase transferase N-terminal" evidence="19">
    <location>
        <begin position="43"/>
        <end position="234"/>
    </location>
</feature>
<keyword evidence="7" id="KW-0809">Transit peptide</keyword>
<comment type="caution">
    <text evidence="20">The sequence shown here is derived from an EMBL/GenBank/DDBJ whole genome shotgun (WGS) entry which is preliminary data.</text>
</comment>
<proteinExistence type="inferred from homology"/>
<dbReference type="InterPro" id="IPR023165">
    <property type="entry name" value="rRNA_Ade_diMease-like_C"/>
</dbReference>
<keyword evidence="9" id="KW-0238">DNA-binding</keyword>
<protein>
    <recommendedName>
        <fullName evidence="17">rRNA adenine N(6)-methyltransferase</fullName>
        <ecNumber evidence="17">2.1.1.-</ecNumber>
    </recommendedName>
</protein>
<dbReference type="FunFam" id="3.40.50.150:FF:000109">
    <property type="entry name" value="rRNA adenine N(6)-methyltransferase"/>
    <property type="match status" value="1"/>
</dbReference>
<dbReference type="Gene3D" id="1.10.8.100">
    <property type="entry name" value="Ribosomal RNA adenine dimethylase-like, domain 2"/>
    <property type="match status" value="1"/>
</dbReference>
<dbReference type="PROSITE" id="PS51689">
    <property type="entry name" value="SAM_RNA_A_N6_MT"/>
    <property type="match status" value="1"/>
</dbReference>
<dbReference type="HAMAP" id="MF_00607">
    <property type="entry name" value="16SrRNA_methyltr_A"/>
    <property type="match status" value="1"/>
</dbReference>
<dbReference type="PANTHER" id="PTHR11727:SF17">
    <property type="entry name" value="DIMETHYLADENOSINE TRANSFERASE 1, MITOCHONDRIAL"/>
    <property type="match status" value="1"/>
</dbReference>
<evidence type="ECO:0000256" key="11">
    <source>
        <dbReference type="ARBA" id="ARBA00023163"/>
    </source>
</evidence>
<reference evidence="20 21" key="1">
    <citation type="journal article" date="2024" name="G3 (Bethesda)">
        <title>A hybrid genome assembly of the endangered aye-aye (Daubentonia madagascariensis).</title>
        <authorList>
            <person name="Versoza C.J."/>
            <person name="Pfeifer S.P."/>
        </authorList>
    </citation>
    <scope>NUCLEOTIDE SEQUENCE [LARGE SCALE GENOMIC DNA]</scope>
    <source>
        <strain evidence="20">6821</strain>
    </source>
</reference>
<dbReference type="AlphaFoldDB" id="A0ABD2F2Z8"/>
<evidence type="ECO:0000256" key="15">
    <source>
        <dbReference type="ARBA" id="ARBA00065369"/>
    </source>
</evidence>
<keyword evidence="11" id="KW-0804">Transcription</keyword>
<feature type="binding site" evidence="16">
    <location>
        <position position="38"/>
    </location>
    <ligand>
        <name>S-adenosyl-L-methionine</name>
        <dbReference type="ChEBI" id="CHEBI:59789"/>
    </ligand>
</feature>
<keyword evidence="10" id="KW-0496">Mitochondrion</keyword>
<dbReference type="InterPro" id="IPR020598">
    <property type="entry name" value="rRNA_Ade_methylase_Trfase_N"/>
</dbReference>
<evidence type="ECO:0000256" key="17">
    <source>
        <dbReference type="RuleBase" id="RU362106"/>
    </source>
</evidence>
<feature type="region of interest" description="Disordered" evidence="18">
    <location>
        <begin position="326"/>
        <end position="345"/>
    </location>
</feature>
<evidence type="ECO:0000259" key="19">
    <source>
        <dbReference type="SMART" id="SM00650"/>
    </source>
</evidence>
<comment type="subcellular location">
    <subcellularLocation>
        <location evidence="1">Mitochondrion</location>
    </subcellularLocation>
</comment>
<evidence type="ECO:0000313" key="20">
    <source>
        <dbReference type="EMBL" id="KAL2792841.1"/>
    </source>
</evidence>
<comment type="similarity">
    <text evidence="14">Belongs to the class I-like SAM-binding methyltransferase superfamily. rRNA adenine N(6)-methyltransferase family. KsgA subfamily.</text>
</comment>
<keyword evidence="6 16" id="KW-0694">RNA-binding</keyword>
<evidence type="ECO:0000256" key="5">
    <source>
        <dbReference type="ARBA" id="ARBA00022691"/>
    </source>
</evidence>
<accession>A0ABD2F2Z8</accession>
<dbReference type="FunFam" id="1.10.8.100:FF:000004">
    <property type="entry name" value="rRNA adenine N(6)-methyltransferase"/>
    <property type="match status" value="1"/>
</dbReference>
<name>A0ABD2F2Z8_DAUMA</name>
<dbReference type="PROSITE" id="PS01131">
    <property type="entry name" value="RRNA_A_DIMETH"/>
    <property type="match status" value="1"/>
</dbReference>
<feature type="binding site" evidence="16">
    <location>
        <position position="111"/>
    </location>
    <ligand>
        <name>S-adenosyl-L-methionine</name>
        <dbReference type="ChEBI" id="CHEBI:59789"/>
    </ligand>
</feature>
<comment type="catalytic activity">
    <reaction evidence="12">
        <text>adenosine(N)/adenosine(N+1) in rRNA + 4 S-adenosyl-L-methionine = N(6)-dimethyladenosine(N)/N(6)-dimethyladenosine(N+1) in rRNA + 4 S-adenosyl-L-homocysteine + 4 H(+)</text>
        <dbReference type="Rhea" id="RHEA:78527"/>
        <dbReference type="Rhea" id="RHEA-COMP:19105"/>
        <dbReference type="Rhea" id="RHEA-COMP:19106"/>
        <dbReference type="ChEBI" id="CHEBI:15378"/>
        <dbReference type="ChEBI" id="CHEBI:57856"/>
        <dbReference type="ChEBI" id="CHEBI:59789"/>
        <dbReference type="ChEBI" id="CHEBI:74411"/>
        <dbReference type="ChEBI" id="CHEBI:74493"/>
    </reaction>
</comment>
<dbReference type="GO" id="GO:0003723">
    <property type="term" value="F:RNA binding"/>
    <property type="evidence" value="ECO:0007669"/>
    <property type="project" value="UniProtKB-UniRule"/>
</dbReference>
<evidence type="ECO:0000256" key="3">
    <source>
        <dbReference type="ARBA" id="ARBA00022603"/>
    </source>
</evidence>
<dbReference type="NCBIfam" id="TIGR00755">
    <property type="entry name" value="ksgA"/>
    <property type="match status" value="1"/>
</dbReference>
<dbReference type="InterPro" id="IPR020596">
    <property type="entry name" value="rRNA_Ade_Mease_Trfase_CS"/>
</dbReference>
<dbReference type="PANTHER" id="PTHR11727">
    <property type="entry name" value="DIMETHYLADENOSINE TRANSFERASE"/>
    <property type="match status" value="1"/>
</dbReference>
<keyword evidence="2 17" id="KW-0698">rRNA processing</keyword>
<organism evidence="20 21">
    <name type="scientific">Daubentonia madagascariensis</name>
    <name type="common">Aye-aye</name>
    <name type="synonym">Sciurus madagascariensis</name>
    <dbReference type="NCBI Taxonomy" id="31869"/>
    <lineage>
        <taxon>Eukaryota</taxon>
        <taxon>Metazoa</taxon>
        <taxon>Chordata</taxon>
        <taxon>Craniata</taxon>
        <taxon>Vertebrata</taxon>
        <taxon>Euteleostomi</taxon>
        <taxon>Mammalia</taxon>
        <taxon>Eutheria</taxon>
        <taxon>Euarchontoglires</taxon>
        <taxon>Primates</taxon>
        <taxon>Strepsirrhini</taxon>
        <taxon>Chiromyiformes</taxon>
        <taxon>Daubentoniidae</taxon>
        <taxon>Daubentonia</taxon>
    </lineage>
</organism>
<evidence type="ECO:0000256" key="7">
    <source>
        <dbReference type="ARBA" id="ARBA00022946"/>
    </source>
</evidence>
<dbReference type="EMBL" id="JBFSEQ010000002">
    <property type="protein sequence ID" value="KAL2792841.1"/>
    <property type="molecule type" value="Genomic_DNA"/>
</dbReference>
<evidence type="ECO:0000256" key="2">
    <source>
        <dbReference type="ARBA" id="ARBA00022552"/>
    </source>
</evidence>
<evidence type="ECO:0000256" key="14">
    <source>
        <dbReference type="ARBA" id="ARBA00061148"/>
    </source>
</evidence>
<dbReference type="Pfam" id="PF00398">
    <property type="entry name" value="RrnaAD"/>
    <property type="match status" value="1"/>
</dbReference>
<evidence type="ECO:0000256" key="9">
    <source>
        <dbReference type="ARBA" id="ARBA00023125"/>
    </source>
</evidence>
<feature type="binding site" evidence="16">
    <location>
        <position position="141"/>
    </location>
    <ligand>
        <name>S-adenosyl-L-methionine</name>
        <dbReference type="ChEBI" id="CHEBI:59789"/>
    </ligand>
</feature>
<dbReference type="Gene3D" id="3.40.50.150">
    <property type="entry name" value="Vaccinia Virus protein VP39"/>
    <property type="match status" value="1"/>
</dbReference>
<dbReference type="InterPro" id="IPR029063">
    <property type="entry name" value="SAM-dependent_MTases_sf"/>
</dbReference>